<dbReference type="AlphaFoldDB" id="A0AAT9I0J5"/>
<dbReference type="Gene3D" id="3.40.50.300">
    <property type="entry name" value="P-loop containing nucleotide triphosphate hydrolases"/>
    <property type="match status" value="1"/>
</dbReference>
<proteinExistence type="predicted"/>
<dbReference type="EMBL" id="AP035770">
    <property type="protein sequence ID" value="BFO23213.1"/>
    <property type="molecule type" value="Genomic_DNA"/>
</dbReference>
<sequence>MLAYDAPTNTAQEKLFSIHLVLAALLAAPDARGRVLILDELGDSLGAEHRREVIAALRDAALEHGITVLATCQDGLMADVGPMCGQVLQFRYYSKSDP</sequence>
<reference evidence="1" key="1">
    <citation type="submission" date="2024-06" db="EMBL/GenBank/DDBJ databases">
        <authorList>
            <consortium name="consrtm"/>
            <person name="Uemura M."/>
            <person name="Terahara T."/>
        </authorList>
    </citation>
    <scope>NUCLEOTIDE SEQUENCE</scope>
    <source>
        <strain evidence="1">KM77-8</strain>
        <plasmid evidence="1">pKM77-8_2</plasmid>
    </source>
</reference>
<reference evidence="1" key="2">
    <citation type="submission" date="2024-07" db="EMBL/GenBank/DDBJ databases">
        <title>Streptomyces haneummycinica sp. nov., a new antibiotic-producing actinobacterium isolated from marine sediment.</title>
        <authorList>
            <person name="Uemura M."/>
            <person name="Hamada M."/>
            <person name="Hirano S."/>
            <person name="Kobayashi K."/>
            <person name="Ohshiro T."/>
            <person name="Kobayashi T."/>
            <person name="Terahara T."/>
        </authorList>
    </citation>
    <scope>NUCLEOTIDE SEQUENCE</scope>
    <source>
        <strain evidence="1">KM77-8</strain>
        <plasmid evidence="1">pKM77-8_2</plasmid>
    </source>
</reference>
<dbReference type="InterPro" id="IPR027417">
    <property type="entry name" value="P-loop_NTPase"/>
</dbReference>
<evidence type="ECO:0000313" key="1">
    <source>
        <dbReference type="EMBL" id="BFO23213.1"/>
    </source>
</evidence>
<organism evidence="1">
    <name type="scientific">Streptomyces haneummycinicus</name>
    <dbReference type="NCBI Taxonomy" id="3074435"/>
    <lineage>
        <taxon>Bacteria</taxon>
        <taxon>Bacillati</taxon>
        <taxon>Actinomycetota</taxon>
        <taxon>Actinomycetes</taxon>
        <taxon>Kitasatosporales</taxon>
        <taxon>Streptomycetaceae</taxon>
        <taxon>Streptomyces</taxon>
    </lineage>
</organism>
<gene>
    <name evidence="1" type="ORF">SHKM778_96010</name>
</gene>
<dbReference type="SUPFAM" id="SSF52540">
    <property type="entry name" value="P-loop containing nucleoside triphosphate hydrolases"/>
    <property type="match status" value="1"/>
</dbReference>
<protein>
    <recommendedName>
        <fullName evidence="2">ATPase AAA-type core domain-containing protein</fullName>
    </recommendedName>
</protein>
<evidence type="ECO:0008006" key="2">
    <source>
        <dbReference type="Google" id="ProtNLM"/>
    </source>
</evidence>
<keyword evidence="1" id="KW-0614">Plasmid</keyword>
<geneLocation type="plasmid" evidence="1">
    <name>pKM77-8_2</name>
</geneLocation>
<accession>A0AAT9I0J5</accession>
<name>A0AAT9I0J5_9ACTN</name>